<dbReference type="InterPro" id="IPR010106">
    <property type="entry name" value="RpnA"/>
</dbReference>
<evidence type="ECO:0008006" key="3">
    <source>
        <dbReference type="Google" id="ProtNLM"/>
    </source>
</evidence>
<name>A0AAU9DGB5_9LACO</name>
<dbReference type="EMBL" id="AP026801">
    <property type="protein sequence ID" value="BDR57301.1"/>
    <property type="molecule type" value="Genomic_DNA"/>
</dbReference>
<evidence type="ECO:0000313" key="1">
    <source>
        <dbReference type="EMBL" id="BDR57301.1"/>
    </source>
</evidence>
<keyword evidence="2" id="KW-1185">Reference proteome</keyword>
<dbReference type="Pfam" id="PF12784">
    <property type="entry name" value="PDDEXK_2"/>
    <property type="match status" value="1"/>
</dbReference>
<dbReference type="Proteomes" id="UP001321804">
    <property type="component" value="Chromosome"/>
</dbReference>
<dbReference type="RefSeq" id="WP_317696283.1">
    <property type="nucleotide sequence ID" value="NZ_AP026801.1"/>
</dbReference>
<evidence type="ECO:0000313" key="2">
    <source>
        <dbReference type="Proteomes" id="UP001321804"/>
    </source>
</evidence>
<proteinExistence type="predicted"/>
<dbReference type="KEGG" id="xak:KIMC2_18630"/>
<dbReference type="PANTHER" id="PTHR41317:SF1">
    <property type="entry name" value="PD-(D_E)XK NUCLEASE FAMILY TRANSPOSASE"/>
    <property type="match status" value="1"/>
</dbReference>
<dbReference type="PANTHER" id="PTHR41317">
    <property type="entry name" value="PD-(D_E)XK NUCLEASE FAMILY TRANSPOSASE"/>
    <property type="match status" value="1"/>
</dbReference>
<dbReference type="NCBIfam" id="TIGR01784">
    <property type="entry name" value="T_den_put_tspse"/>
    <property type="match status" value="1"/>
</dbReference>
<organism evidence="1 2">
    <name type="scientific">Xylocopilactobacillus apis</name>
    <dbReference type="NCBI Taxonomy" id="2932183"/>
    <lineage>
        <taxon>Bacteria</taxon>
        <taxon>Bacillati</taxon>
        <taxon>Bacillota</taxon>
        <taxon>Bacilli</taxon>
        <taxon>Lactobacillales</taxon>
        <taxon>Lactobacillaceae</taxon>
        <taxon>Xylocopilactobacillus</taxon>
    </lineage>
</organism>
<reference evidence="1 2" key="1">
    <citation type="journal article" date="2023" name="Microbiol. Spectr.">
        <title>Symbiosis of Carpenter Bees with Uncharacterized Lactic Acid Bacteria Showing NAD Auxotrophy.</title>
        <authorList>
            <person name="Kawasaki S."/>
            <person name="Ozawa K."/>
            <person name="Mori T."/>
            <person name="Yamamoto A."/>
            <person name="Ito M."/>
            <person name="Ohkuma M."/>
            <person name="Sakamoto M."/>
            <person name="Matsutani M."/>
        </authorList>
    </citation>
    <scope>NUCLEOTIDE SEQUENCE [LARGE SCALE GENOMIC DNA]</scope>
    <source>
        <strain evidence="1 2">KimC2</strain>
    </source>
</reference>
<sequence length="312" mass="36261">MKKKRVSPMSDLMLKKLFANPKYYHILAALIRDFLDIPCTAKDLVSTDLYNIETYQKARDEGTLLMLTEADLRVIIHDKIRLTIEMQVRRDADFFKRASFYLASAFQKGYFYRSQMISPDRPYSSLGQTYGLNFLNFNLFEDDDVFHCYRPPYDADHDAYGFGIMVFVEFQKMITNIKDPVRRYHCECWIKFFLTGKVDLDAPKEIKEACEVVSYENLSKEEQEIMDAIERAKIEYQVRMDYELQQAKEKGLKQGIEQGIKRGIKQGIEQGIEQGSTQAKIETARKLLNEGIAINVISKATQLSVSEIEKLK</sequence>
<accession>A0AAU9DGB5</accession>
<dbReference type="AlphaFoldDB" id="A0AAU9DGB5"/>
<protein>
    <recommendedName>
        <fullName evidence="3">Rpn family recombination-promoting nuclease/putative transposase</fullName>
    </recommendedName>
</protein>
<gene>
    <name evidence="1" type="ORF">KIMC2_18630</name>
</gene>